<organism evidence="1">
    <name type="scientific">marine sediment metagenome</name>
    <dbReference type="NCBI Taxonomy" id="412755"/>
    <lineage>
        <taxon>unclassified sequences</taxon>
        <taxon>metagenomes</taxon>
        <taxon>ecological metagenomes</taxon>
    </lineage>
</organism>
<comment type="caution">
    <text evidence="1">The sequence shown here is derived from an EMBL/GenBank/DDBJ whole genome shotgun (WGS) entry which is preliminary data.</text>
</comment>
<feature type="non-terminal residue" evidence="1">
    <location>
        <position position="229"/>
    </location>
</feature>
<gene>
    <name evidence="1" type="ORF">S01H1_45595</name>
</gene>
<accession>X0U730</accession>
<evidence type="ECO:0008006" key="2">
    <source>
        <dbReference type="Google" id="ProtNLM"/>
    </source>
</evidence>
<dbReference type="EMBL" id="BARS01029149">
    <property type="protein sequence ID" value="GAG01370.1"/>
    <property type="molecule type" value="Genomic_DNA"/>
</dbReference>
<dbReference type="AlphaFoldDB" id="X0U730"/>
<protein>
    <recommendedName>
        <fullName evidence="2">Glycosyltransferase subfamily 4-like N-terminal domain-containing protein</fullName>
    </recommendedName>
</protein>
<evidence type="ECO:0000313" key="1">
    <source>
        <dbReference type="EMBL" id="GAG01370.1"/>
    </source>
</evidence>
<name>X0U730_9ZZZZ</name>
<proteinExistence type="predicted"/>
<sequence>MKKKYPWVLYVTHDQIFEAAYDAFSVTTPLRKKAFQKIGLKVKVFYSKGERVNFLSELLKILKFIKKMDIVYITVDGSSILEKFSLLKLFNPSLSLIWEIHGQVEEVFWSDRSLKTKLAVIRRNFKRKILSKLVDGSICLDEELKIYSEKQLGIKKSFVIPSFVDDEALREVFNSQEFQKSALGLFLKNKKIFKIIWGGGARFRWQAIDLIEKAARKIYSVDKKIIFLV</sequence>
<dbReference type="Gene3D" id="3.40.50.2000">
    <property type="entry name" value="Glycogen Phosphorylase B"/>
    <property type="match status" value="2"/>
</dbReference>
<reference evidence="1" key="1">
    <citation type="journal article" date="2014" name="Front. Microbiol.">
        <title>High frequency of phylogenetically diverse reductive dehalogenase-homologous genes in deep subseafloor sedimentary metagenomes.</title>
        <authorList>
            <person name="Kawai M."/>
            <person name="Futagami T."/>
            <person name="Toyoda A."/>
            <person name="Takaki Y."/>
            <person name="Nishi S."/>
            <person name="Hori S."/>
            <person name="Arai W."/>
            <person name="Tsubouchi T."/>
            <person name="Morono Y."/>
            <person name="Uchiyama I."/>
            <person name="Ito T."/>
            <person name="Fujiyama A."/>
            <person name="Inagaki F."/>
            <person name="Takami H."/>
        </authorList>
    </citation>
    <scope>NUCLEOTIDE SEQUENCE</scope>
    <source>
        <strain evidence="1">Expedition CK06-06</strain>
    </source>
</reference>